<comment type="caution">
    <text evidence="1">The sequence shown here is derived from an EMBL/GenBank/DDBJ whole genome shotgun (WGS) entry which is preliminary data.</text>
</comment>
<dbReference type="Proteomes" id="UP000673975">
    <property type="component" value="Unassembled WGS sequence"/>
</dbReference>
<gene>
    <name evidence="1" type="ORF">NATSA_13975</name>
</gene>
<dbReference type="AlphaFoldDB" id="A0A8J7SCZ6"/>
<evidence type="ECO:0000313" key="2">
    <source>
        <dbReference type="Proteomes" id="UP000673975"/>
    </source>
</evidence>
<accession>A0A8J7SCZ6</accession>
<reference evidence="1" key="1">
    <citation type="submission" date="2021-02" db="EMBL/GenBank/DDBJ databases">
        <title>Natronogracilivirga saccharolytica gen. nov. sp. nov. a new anaerobic, haloalkiliphilic carbohydrate-fermenting bacterium from soda lake and proposing of Cyclonatronumiaceae fam. nov. in the phylum Balneolaeota.</title>
        <authorList>
            <person name="Zhilina T.N."/>
            <person name="Sorokin D.Y."/>
            <person name="Zavarzina D.G."/>
            <person name="Toshchakov S.V."/>
            <person name="Kublanov I.V."/>
        </authorList>
    </citation>
    <scope>NUCLEOTIDE SEQUENCE</scope>
    <source>
        <strain evidence="1">Z-1702</strain>
    </source>
</reference>
<dbReference type="EMBL" id="JAFIDN010000014">
    <property type="protein sequence ID" value="MBP3193781.1"/>
    <property type="molecule type" value="Genomic_DNA"/>
</dbReference>
<keyword evidence="2" id="KW-1185">Reference proteome</keyword>
<organism evidence="1 2">
    <name type="scientific">Natronogracilivirga saccharolytica</name>
    <dbReference type="NCBI Taxonomy" id="2812953"/>
    <lineage>
        <taxon>Bacteria</taxon>
        <taxon>Pseudomonadati</taxon>
        <taxon>Balneolota</taxon>
        <taxon>Balneolia</taxon>
        <taxon>Balneolales</taxon>
        <taxon>Cyclonatronaceae</taxon>
        <taxon>Natronogracilivirga</taxon>
    </lineage>
</organism>
<sequence>MEKDLLKLFLPEGLLDHFDIEKIEQGIENKDRHSQTVGFFKRNAWRRAPNP</sequence>
<dbReference type="RefSeq" id="WP_210513240.1">
    <property type="nucleotide sequence ID" value="NZ_JAFIDN010000014.1"/>
</dbReference>
<protein>
    <submittedName>
        <fullName evidence="1">Uncharacterized protein</fullName>
    </submittedName>
</protein>
<name>A0A8J7SCZ6_9BACT</name>
<evidence type="ECO:0000313" key="1">
    <source>
        <dbReference type="EMBL" id="MBP3193781.1"/>
    </source>
</evidence>
<proteinExistence type="predicted"/>